<proteinExistence type="predicted"/>
<gene>
    <name evidence="3" type="ORF">BTA35_0204690</name>
</gene>
<dbReference type="PANTHER" id="PTHR38034:SF1">
    <property type="entry name" value="INNER MEMBRANE PROTEIN YPJD"/>
    <property type="match status" value="1"/>
</dbReference>
<evidence type="ECO:0000313" key="3">
    <source>
        <dbReference type="EMBL" id="OOV88779.1"/>
    </source>
</evidence>
<feature type="transmembrane region" description="Helical" evidence="1">
    <location>
        <begin position="6"/>
        <end position="23"/>
    </location>
</feature>
<keyword evidence="1" id="KW-0472">Membrane</keyword>
<sequence length="264" mass="28745">MDAIALALIAIVFYCAAATYQLLALQRKAPNRPPMIRLLGAAAVLNHGLSVWLAIFQSDGLHLGLTEMSLLATFTISLMLLISSFKKPVLNLSIGVFPMSMLALIFAIWGPVSAPSNHLPPGLTLHILSSLVAYSLIVIAACQALLVSIQNYQLKHKQTRGIIQVLPPLQTMERLLFELIFSGVIILTIAIGSGFIFIENLFAQHLAHKTVLSLMAWLVFAVLLAGHRWLGWRGMTAVRWTLGGATLLVLGYFGSKVALEILLN</sequence>
<feature type="domain" description="Cytochrome c assembly protein" evidence="2">
    <location>
        <begin position="65"/>
        <end position="262"/>
    </location>
</feature>
<reference evidence="3" key="1">
    <citation type="submission" date="2017-02" db="EMBL/GenBank/DDBJ databases">
        <title>Draft Genome Sequence of the Salt Water Bacterium Oceanospirillum linum ATCC 11336.</title>
        <authorList>
            <person name="Trachtenberg A.M."/>
            <person name="Carney J.G."/>
            <person name="Linnane J.D."/>
            <person name="Rheaume B.A."/>
            <person name="Pitts N.L."/>
            <person name="Mykles D.L."/>
            <person name="Maclea K.S."/>
        </authorList>
    </citation>
    <scope>NUCLEOTIDE SEQUENCE [LARGE SCALE GENOMIC DNA]</scope>
    <source>
        <strain evidence="3">ATCC 11336</strain>
    </source>
</reference>
<dbReference type="GO" id="GO:0017004">
    <property type="term" value="P:cytochrome complex assembly"/>
    <property type="evidence" value="ECO:0007669"/>
    <property type="project" value="InterPro"/>
</dbReference>
<keyword evidence="1" id="KW-0812">Transmembrane</keyword>
<feature type="transmembrane region" description="Helical" evidence="1">
    <location>
        <begin position="132"/>
        <end position="154"/>
    </location>
</feature>
<organism evidence="3 4">
    <name type="scientific">Oceanospirillum linum</name>
    <dbReference type="NCBI Taxonomy" id="966"/>
    <lineage>
        <taxon>Bacteria</taxon>
        <taxon>Pseudomonadati</taxon>
        <taxon>Pseudomonadota</taxon>
        <taxon>Gammaproteobacteria</taxon>
        <taxon>Oceanospirillales</taxon>
        <taxon>Oceanospirillaceae</taxon>
        <taxon>Oceanospirillum</taxon>
    </lineage>
</organism>
<dbReference type="RefSeq" id="WP_077243226.1">
    <property type="nucleotide sequence ID" value="NZ_FXTS01000004.1"/>
</dbReference>
<comment type="caution">
    <text evidence="3">The sequence shown here is derived from an EMBL/GenBank/DDBJ whole genome shotgun (WGS) entry which is preliminary data.</text>
</comment>
<evidence type="ECO:0000259" key="2">
    <source>
        <dbReference type="Pfam" id="PF01578"/>
    </source>
</evidence>
<feature type="transmembrane region" description="Helical" evidence="1">
    <location>
        <begin position="89"/>
        <end position="112"/>
    </location>
</feature>
<dbReference type="InterPro" id="IPR052372">
    <property type="entry name" value="YpjD/HemX"/>
</dbReference>
<feature type="transmembrane region" description="Helical" evidence="1">
    <location>
        <begin position="237"/>
        <end position="255"/>
    </location>
</feature>
<dbReference type="AlphaFoldDB" id="A0A1T1HG00"/>
<feature type="transmembrane region" description="Helical" evidence="1">
    <location>
        <begin position="210"/>
        <end position="230"/>
    </location>
</feature>
<dbReference type="PANTHER" id="PTHR38034">
    <property type="entry name" value="INNER MEMBRANE PROTEIN YPJD"/>
    <property type="match status" value="1"/>
</dbReference>
<name>A0A1T1HG00_OCELI</name>
<evidence type="ECO:0000313" key="4">
    <source>
        <dbReference type="Proteomes" id="UP000190064"/>
    </source>
</evidence>
<keyword evidence="4" id="KW-1185">Reference proteome</keyword>
<dbReference type="EMBL" id="MTSD02000001">
    <property type="protein sequence ID" value="OOV88779.1"/>
    <property type="molecule type" value="Genomic_DNA"/>
</dbReference>
<feature type="transmembrane region" description="Helical" evidence="1">
    <location>
        <begin position="35"/>
        <end position="55"/>
    </location>
</feature>
<dbReference type="GO" id="GO:0020037">
    <property type="term" value="F:heme binding"/>
    <property type="evidence" value="ECO:0007669"/>
    <property type="project" value="InterPro"/>
</dbReference>
<dbReference type="GO" id="GO:0005886">
    <property type="term" value="C:plasma membrane"/>
    <property type="evidence" value="ECO:0007669"/>
    <property type="project" value="TreeGrafter"/>
</dbReference>
<keyword evidence="1" id="KW-1133">Transmembrane helix</keyword>
<accession>A0A1T1HG00</accession>
<evidence type="ECO:0000256" key="1">
    <source>
        <dbReference type="SAM" id="Phobius"/>
    </source>
</evidence>
<dbReference type="Pfam" id="PF01578">
    <property type="entry name" value="Cytochrom_C_asm"/>
    <property type="match status" value="1"/>
</dbReference>
<feature type="transmembrane region" description="Helical" evidence="1">
    <location>
        <begin position="61"/>
        <end position="82"/>
    </location>
</feature>
<dbReference type="InterPro" id="IPR002541">
    <property type="entry name" value="Cyt_c_assembly"/>
</dbReference>
<dbReference type="Proteomes" id="UP000190064">
    <property type="component" value="Unassembled WGS sequence"/>
</dbReference>
<feature type="transmembrane region" description="Helical" evidence="1">
    <location>
        <begin position="175"/>
        <end position="198"/>
    </location>
</feature>
<protein>
    <submittedName>
        <fullName evidence="3">Cytochrome C biogenesis protein</fullName>
    </submittedName>
</protein>
<dbReference type="STRING" id="966.BTA35_0204690"/>